<accession>A0A6B2LZ71</accession>
<gene>
    <name evidence="2" type="ORF">G0Q06_03260</name>
</gene>
<proteinExistence type="predicted"/>
<organism evidence="2 3">
    <name type="scientific">Oceanipulchritudo coccoides</name>
    <dbReference type="NCBI Taxonomy" id="2706888"/>
    <lineage>
        <taxon>Bacteria</taxon>
        <taxon>Pseudomonadati</taxon>
        <taxon>Verrucomicrobiota</taxon>
        <taxon>Opitutia</taxon>
        <taxon>Puniceicoccales</taxon>
        <taxon>Oceanipulchritudinaceae</taxon>
        <taxon>Oceanipulchritudo</taxon>
    </lineage>
</organism>
<protein>
    <submittedName>
        <fullName evidence="2">Uncharacterized protein</fullName>
    </submittedName>
</protein>
<feature type="region of interest" description="Disordered" evidence="1">
    <location>
        <begin position="1"/>
        <end position="31"/>
    </location>
</feature>
<evidence type="ECO:0000313" key="3">
    <source>
        <dbReference type="Proteomes" id="UP000478417"/>
    </source>
</evidence>
<comment type="caution">
    <text evidence="2">The sequence shown here is derived from an EMBL/GenBank/DDBJ whole genome shotgun (WGS) entry which is preliminary data.</text>
</comment>
<feature type="region of interest" description="Disordered" evidence="1">
    <location>
        <begin position="222"/>
        <end position="272"/>
    </location>
</feature>
<reference evidence="2 3" key="1">
    <citation type="submission" date="2020-02" db="EMBL/GenBank/DDBJ databases">
        <title>Albibacoteraceae fam. nov., the first described family within the subdivision 4 Verrucomicrobia.</title>
        <authorList>
            <person name="Xi F."/>
        </authorList>
    </citation>
    <scope>NUCLEOTIDE SEQUENCE [LARGE SCALE GENOMIC DNA]</scope>
    <source>
        <strain evidence="2 3">CK1056</strain>
    </source>
</reference>
<dbReference type="RefSeq" id="WP_163962424.1">
    <property type="nucleotide sequence ID" value="NZ_JAAGNX010000001.1"/>
</dbReference>
<evidence type="ECO:0000313" key="2">
    <source>
        <dbReference type="EMBL" id="NDV61462.1"/>
    </source>
</evidence>
<keyword evidence="3" id="KW-1185">Reference proteome</keyword>
<dbReference type="EMBL" id="JAAGNX010000001">
    <property type="protein sequence ID" value="NDV61462.1"/>
    <property type="molecule type" value="Genomic_DNA"/>
</dbReference>
<dbReference type="AlphaFoldDB" id="A0A6B2LZ71"/>
<feature type="compositionally biased region" description="Basic and acidic residues" evidence="1">
    <location>
        <begin position="225"/>
        <end position="237"/>
    </location>
</feature>
<sequence>MSTTAAKSNPPEFVDFPDPRPAAQKKQMNPNAGLSIDAILQRTHPTKRPGNSLIDLGVEECFASLEAEEDALRNREREVAKLRAEADERVRAVRETEILLDARERILNDREAVLAKRLASTSKDGSIAALDESLKETRHALGEANEVIIEKDQVIAALRKEMEELKSAAPVAAPSADADQDGPLSYDDVTHKSLSEQVAFLREREAFIEQSENTLFDKAQTLQEWETRLQQEEHDQDNAPEADNTSSAPARIQPNPVADTSDGPIDFKRAAY</sequence>
<evidence type="ECO:0000256" key="1">
    <source>
        <dbReference type="SAM" id="MobiDB-lite"/>
    </source>
</evidence>
<dbReference type="Proteomes" id="UP000478417">
    <property type="component" value="Unassembled WGS sequence"/>
</dbReference>
<name>A0A6B2LZ71_9BACT</name>